<evidence type="ECO:0000313" key="2">
    <source>
        <dbReference type="Proteomes" id="UP000051682"/>
    </source>
</evidence>
<protein>
    <submittedName>
        <fullName evidence="1">Uncharacterized protein</fullName>
    </submittedName>
</protein>
<evidence type="ECO:0000313" key="1">
    <source>
        <dbReference type="EMBL" id="KQK25723.1"/>
    </source>
</evidence>
<dbReference type="AlphaFoldDB" id="A0A0Q3K7X1"/>
<dbReference type="RefSeq" id="WP_056014498.1">
    <property type="nucleotide sequence ID" value="NZ_LLYZ01000005.1"/>
</dbReference>
<accession>A0A0Q3K7X1</accession>
<dbReference type="Proteomes" id="UP000051682">
    <property type="component" value="Unassembled WGS sequence"/>
</dbReference>
<dbReference type="OrthoDB" id="797022at2"/>
<gene>
    <name evidence="1" type="ORF">AR438_08985</name>
</gene>
<dbReference type="EMBL" id="LLYZ01000005">
    <property type="protein sequence ID" value="KQK25723.1"/>
    <property type="molecule type" value="Genomic_DNA"/>
</dbReference>
<keyword evidence="2" id="KW-1185">Reference proteome</keyword>
<proteinExistence type="predicted"/>
<name>A0A0Q3K7X1_9FLAO</name>
<sequence length="216" mass="25575">MRIDEFGKLIEHLPTEVNSFRIYEKNWKVQSQQEIVKNIFNNKDFVQISRNEIRSEVNNINVFIIKTLMWGYPTKGRGNNINNLLTDESFNKISKLLLKYKALENITFNELVNDFKFNKIKGLGISTLSKFLYFLELKVENKPCLILDDRLIDIINNSSFEEINDLKGIRREYSLKTNSKINYLNFLQSLNHIAEKLNVKPEKVEMFLFFFGKNLY</sequence>
<dbReference type="Pfam" id="PF21790">
    <property type="entry name" value="OGG"/>
    <property type="match status" value="1"/>
</dbReference>
<reference evidence="1 2" key="1">
    <citation type="submission" date="2015-10" db="EMBL/GenBank/DDBJ databases">
        <title>Chryseobacterium aquaticum genome.</title>
        <authorList>
            <person name="Newman J.D."/>
            <person name="Ferguson M.B."/>
            <person name="Miller J.R."/>
        </authorList>
    </citation>
    <scope>NUCLEOTIDE SEQUENCE [LARGE SCALE GENOMIC DNA]</scope>
    <source>
        <strain evidence="1 2">KCTC 12483</strain>
    </source>
</reference>
<organism evidence="1 2">
    <name type="scientific">Chryseobacterium aquaticum</name>
    <dbReference type="NCBI Taxonomy" id="452084"/>
    <lineage>
        <taxon>Bacteria</taxon>
        <taxon>Pseudomonadati</taxon>
        <taxon>Bacteroidota</taxon>
        <taxon>Flavobacteriia</taxon>
        <taxon>Flavobacteriales</taxon>
        <taxon>Weeksellaceae</taxon>
        <taxon>Chryseobacterium group</taxon>
        <taxon>Chryseobacterium</taxon>
    </lineage>
</organism>
<dbReference type="InterPro" id="IPR048868">
    <property type="entry name" value="OGG-like_put"/>
</dbReference>
<comment type="caution">
    <text evidence="1">The sequence shown here is derived from an EMBL/GenBank/DDBJ whole genome shotgun (WGS) entry which is preliminary data.</text>
</comment>